<accession>A0A1I1T3K2</accession>
<dbReference type="STRING" id="662367.SAMN05216167_105286"/>
<dbReference type="Proteomes" id="UP000198598">
    <property type="component" value="Unassembled WGS sequence"/>
</dbReference>
<protein>
    <recommendedName>
        <fullName evidence="3">Outer membrane protein beta-barrel domain-containing protein</fullName>
    </recommendedName>
</protein>
<evidence type="ECO:0000313" key="1">
    <source>
        <dbReference type="EMBL" id="SFD51668.1"/>
    </source>
</evidence>
<reference evidence="1 2" key="1">
    <citation type="submission" date="2016-10" db="EMBL/GenBank/DDBJ databases">
        <authorList>
            <person name="de Groot N.N."/>
        </authorList>
    </citation>
    <scope>NUCLEOTIDE SEQUENCE [LARGE SCALE GENOMIC DNA]</scope>
    <source>
        <strain evidence="1 2">DSM 26130</strain>
    </source>
</reference>
<gene>
    <name evidence="1" type="ORF">SAMN05216167_105286</name>
</gene>
<keyword evidence="2" id="KW-1185">Reference proteome</keyword>
<sequence length="278" mass="31557">MTGLMRFLILSFVFAAWIFTSAELLAQRSEYWREKPGTWLLNVGLGATRYVGDLNERSDFAHLRLGTALDVAAAFRYSPQLTLRAEAQLYFIRGSQESTHLAYNNLSFRSLNPDVWAGIQWDFWRDDNRNHVIIPYVLAGLGLTYLTPKTIYKGQTVSLAPLHTEGVTYTRLPLIIRYGLGVPIAANERFKWHFEGTYTHVLSDYVDDVSTVYPDRTGMQPLAAALSDRRLELGQTPNAVGAIRGNSNRRDGYVVLSLRLIFVIITPSQRNYRRMFGG</sequence>
<organism evidence="1 2">
    <name type="scientific">Spirosoma endophyticum</name>
    <dbReference type="NCBI Taxonomy" id="662367"/>
    <lineage>
        <taxon>Bacteria</taxon>
        <taxon>Pseudomonadati</taxon>
        <taxon>Bacteroidota</taxon>
        <taxon>Cytophagia</taxon>
        <taxon>Cytophagales</taxon>
        <taxon>Cytophagaceae</taxon>
        <taxon>Spirosoma</taxon>
    </lineage>
</organism>
<dbReference type="AlphaFoldDB" id="A0A1I1T3K2"/>
<dbReference type="EMBL" id="FOLQ01000005">
    <property type="protein sequence ID" value="SFD51668.1"/>
    <property type="molecule type" value="Genomic_DNA"/>
</dbReference>
<name>A0A1I1T3K2_9BACT</name>
<dbReference type="InterPro" id="IPR036709">
    <property type="entry name" value="Autotransporte_beta_dom_sf"/>
</dbReference>
<evidence type="ECO:0008006" key="3">
    <source>
        <dbReference type="Google" id="ProtNLM"/>
    </source>
</evidence>
<proteinExistence type="predicted"/>
<evidence type="ECO:0000313" key="2">
    <source>
        <dbReference type="Proteomes" id="UP000198598"/>
    </source>
</evidence>
<dbReference type="SUPFAM" id="SSF103515">
    <property type="entry name" value="Autotransporter"/>
    <property type="match status" value="1"/>
</dbReference>